<proteinExistence type="predicted"/>
<sequence length="222" mass="24990">MFNVLNMTPHDVSVVTPSSTFKDRSGRTYLKKDLSIDTPGVVVCSFQPYSKPLSVSNVGVATYVDGVPFFLPPAAATGNTIIDNNDHYAMEQADVIIVSQRCANLINAQWPYMNAVGTIFSMDWVLLDKCYTPYDLVYSNHKPIGALGLQKVITHLTLGYYAQAINDLQRPRQVSIPGLCCACEELTRTPEFQRKMLRQEDSLKIANRYIKHRGYREYPELS</sequence>
<protein>
    <submittedName>
        <fullName evidence="1">Uncharacterized protein</fullName>
    </submittedName>
</protein>
<gene>
    <name evidence="1" type="ORF">HXK26_00565</name>
</gene>
<name>A0A930YP18_9ACTN</name>
<accession>A0A930YP18</accession>
<evidence type="ECO:0000313" key="1">
    <source>
        <dbReference type="EMBL" id="MBF4807184.1"/>
    </source>
</evidence>
<dbReference type="AlphaFoldDB" id="A0A930YP18"/>
<dbReference type="EMBL" id="JABZGW010000008">
    <property type="protein sequence ID" value="MBF4807184.1"/>
    <property type="molecule type" value="Genomic_DNA"/>
</dbReference>
<organism evidence="1 2">
    <name type="scientific">Lancefieldella rimae</name>
    <dbReference type="NCBI Taxonomy" id="1383"/>
    <lineage>
        <taxon>Bacteria</taxon>
        <taxon>Bacillati</taxon>
        <taxon>Actinomycetota</taxon>
        <taxon>Coriobacteriia</taxon>
        <taxon>Coriobacteriales</taxon>
        <taxon>Atopobiaceae</taxon>
        <taxon>Lancefieldella</taxon>
    </lineage>
</organism>
<dbReference type="Proteomes" id="UP000698335">
    <property type="component" value="Unassembled WGS sequence"/>
</dbReference>
<comment type="caution">
    <text evidence="1">The sequence shown here is derived from an EMBL/GenBank/DDBJ whole genome shotgun (WGS) entry which is preliminary data.</text>
</comment>
<evidence type="ECO:0000313" key="2">
    <source>
        <dbReference type="Proteomes" id="UP000698335"/>
    </source>
</evidence>
<reference evidence="1" key="1">
    <citation type="submission" date="2020-04" db="EMBL/GenBank/DDBJ databases">
        <title>Deep metagenomics examines the oral microbiome during advanced dental caries in children, revealing novel taxa and co-occurrences with host molecules.</title>
        <authorList>
            <person name="Baker J.L."/>
            <person name="Morton J.T."/>
            <person name="Dinis M."/>
            <person name="Alvarez R."/>
            <person name="Tran N.C."/>
            <person name="Knight R."/>
            <person name="Edlund A."/>
        </authorList>
    </citation>
    <scope>NUCLEOTIDE SEQUENCE</scope>
    <source>
        <strain evidence="1">JCVI_38_bin.5</strain>
    </source>
</reference>